<reference evidence="3" key="1">
    <citation type="journal article" date="2019" name="Int. J. Syst. Evol. Microbiol.">
        <title>The Global Catalogue of Microorganisms (GCM) 10K type strain sequencing project: providing services to taxonomists for standard genome sequencing and annotation.</title>
        <authorList>
            <consortium name="The Broad Institute Genomics Platform"/>
            <consortium name="The Broad Institute Genome Sequencing Center for Infectious Disease"/>
            <person name="Wu L."/>
            <person name="Ma J."/>
        </authorList>
    </citation>
    <scope>NUCLEOTIDE SEQUENCE [LARGE SCALE GENOMIC DNA]</scope>
    <source>
        <strain evidence="3">CGMCC 1.18578</strain>
    </source>
</reference>
<evidence type="ECO:0000313" key="2">
    <source>
        <dbReference type="EMBL" id="MFC5531365.1"/>
    </source>
</evidence>
<accession>A0ABW0R2J5</accession>
<proteinExistence type="predicted"/>
<dbReference type="InterPro" id="IPR029063">
    <property type="entry name" value="SAM-dependent_MTases_sf"/>
</dbReference>
<dbReference type="EMBL" id="JBHSNC010000053">
    <property type="protein sequence ID" value="MFC5531365.1"/>
    <property type="molecule type" value="Genomic_DNA"/>
</dbReference>
<evidence type="ECO:0000313" key="3">
    <source>
        <dbReference type="Proteomes" id="UP001596108"/>
    </source>
</evidence>
<gene>
    <name evidence="2" type="ORF">ACFPQ4_18250</name>
</gene>
<dbReference type="SUPFAM" id="SSF53335">
    <property type="entry name" value="S-adenosyl-L-methionine-dependent methyltransferases"/>
    <property type="match status" value="1"/>
</dbReference>
<protein>
    <submittedName>
        <fullName evidence="2">Spermidine synthase</fullName>
    </submittedName>
</protein>
<dbReference type="RefSeq" id="WP_378113320.1">
    <property type="nucleotide sequence ID" value="NZ_JBHSNC010000053.1"/>
</dbReference>
<sequence>MHILAKETSEYNELTVCEVSELFGEMGKFRCLKFADEAVQGAMDLRNPRRIVLPYQRAVIRLLETIDPSFDTAFIIGHGIGTIAGHYPNKKLVVAEIDEKVVELSRRYFDYRLDNVTVGDGREVLAEQSTNIYDHIVVDAFTHKGTPMALSTLEFFRLAEEKLDPDGTIIMNLFGKPKNDTRINAIHTTLGEVFGHTAAYWMPEGTSDAGNIILVGSNREMDGLPVPLDEFKPVSLEQGHMLMDPR</sequence>
<dbReference type="Proteomes" id="UP001596108">
    <property type="component" value="Unassembled WGS sequence"/>
</dbReference>
<dbReference type="Pfam" id="PF01564">
    <property type="entry name" value="Spermine_synth"/>
    <property type="match status" value="1"/>
</dbReference>
<organism evidence="2 3">
    <name type="scientific">Cohnella yongneupensis</name>
    <dbReference type="NCBI Taxonomy" id="425006"/>
    <lineage>
        <taxon>Bacteria</taxon>
        <taxon>Bacillati</taxon>
        <taxon>Bacillota</taxon>
        <taxon>Bacilli</taxon>
        <taxon>Bacillales</taxon>
        <taxon>Paenibacillaceae</taxon>
        <taxon>Cohnella</taxon>
    </lineage>
</organism>
<dbReference type="NCBIfam" id="NF037959">
    <property type="entry name" value="MFS_SpdSyn"/>
    <property type="match status" value="1"/>
</dbReference>
<evidence type="ECO:0000256" key="1">
    <source>
        <dbReference type="ARBA" id="ARBA00023115"/>
    </source>
</evidence>
<comment type="caution">
    <text evidence="2">The sequence shown here is derived from an EMBL/GenBank/DDBJ whole genome shotgun (WGS) entry which is preliminary data.</text>
</comment>
<dbReference type="Gene3D" id="3.40.50.150">
    <property type="entry name" value="Vaccinia Virus protein VP39"/>
    <property type="match status" value="1"/>
</dbReference>
<dbReference type="PANTHER" id="PTHR43317">
    <property type="entry name" value="THERMOSPERMINE SYNTHASE ACAULIS5"/>
    <property type="match status" value="1"/>
</dbReference>
<name>A0ABW0R2J5_9BACL</name>
<keyword evidence="3" id="KW-1185">Reference proteome</keyword>
<keyword evidence="1" id="KW-0620">Polyamine biosynthesis</keyword>
<dbReference type="PANTHER" id="PTHR43317:SF1">
    <property type="entry name" value="THERMOSPERMINE SYNTHASE ACAULIS5"/>
    <property type="match status" value="1"/>
</dbReference>